<sequence>MNNNQTMIPGNIYQTWLKDASSLVSKRRKGNIASLQGKPSSLQEQQPRKSPPREFPPQVGYWILIF</sequence>
<proteinExistence type="predicted"/>
<dbReference type="AlphaFoldDB" id="A0A835ECA6"/>
<comment type="caution">
    <text evidence="2">The sequence shown here is derived from an EMBL/GenBank/DDBJ whole genome shotgun (WGS) entry which is preliminary data.</text>
</comment>
<dbReference type="OrthoDB" id="10071381at2759"/>
<keyword evidence="3" id="KW-1185">Reference proteome</keyword>
<evidence type="ECO:0000313" key="2">
    <source>
        <dbReference type="EMBL" id="KAF8687212.1"/>
    </source>
</evidence>
<reference evidence="2" key="1">
    <citation type="submission" date="2020-07" db="EMBL/GenBank/DDBJ databases">
        <title>Genome sequence and genetic diversity analysis of an under-domesticated orphan crop, white fonio (Digitaria exilis).</title>
        <authorList>
            <person name="Bennetzen J.L."/>
            <person name="Chen S."/>
            <person name="Ma X."/>
            <person name="Wang X."/>
            <person name="Yssel A.E.J."/>
            <person name="Chaluvadi S.R."/>
            <person name="Johnson M."/>
            <person name="Gangashetty P."/>
            <person name="Hamidou F."/>
            <person name="Sanogo M.D."/>
            <person name="Zwaenepoel A."/>
            <person name="Wallace J."/>
            <person name="Van De Peer Y."/>
            <person name="Van Deynze A."/>
        </authorList>
    </citation>
    <scope>NUCLEOTIDE SEQUENCE</scope>
    <source>
        <tissue evidence="2">Leaves</tissue>
    </source>
</reference>
<feature type="compositionally biased region" description="Polar residues" evidence="1">
    <location>
        <begin position="33"/>
        <end position="45"/>
    </location>
</feature>
<organism evidence="2 3">
    <name type="scientific">Digitaria exilis</name>
    <dbReference type="NCBI Taxonomy" id="1010633"/>
    <lineage>
        <taxon>Eukaryota</taxon>
        <taxon>Viridiplantae</taxon>
        <taxon>Streptophyta</taxon>
        <taxon>Embryophyta</taxon>
        <taxon>Tracheophyta</taxon>
        <taxon>Spermatophyta</taxon>
        <taxon>Magnoliopsida</taxon>
        <taxon>Liliopsida</taxon>
        <taxon>Poales</taxon>
        <taxon>Poaceae</taxon>
        <taxon>PACMAD clade</taxon>
        <taxon>Panicoideae</taxon>
        <taxon>Panicodae</taxon>
        <taxon>Paniceae</taxon>
        <taxon>Anthephorinae</taxon>
        <taxon>Digitaria</taxon>
    </lineage>
</organism>
<name>A0A835ECA6_9POAL</name>
<evidence type="ECO:0000313" key="3">
    <source>
        <dbReference type="Proteomes" id="UP000636709"/>
    </source>
</evidence>
<dbReference type="EMBL" id="JACEFO010002056">
    <property type="protein sequence ID" value="KAF8687212.1"/>
    <property type="molecule type" value="Genomic_DNA"/>
</dbReference>
<dbReference type="Proteomes" id="UP000636709">
    <property type="component" value="Unassembled WGS sequence"/>
</dbReference>
<protein>
    <submittedName>
        <fullName evidence="2">Uncharacterized protein</fullName>
    </submittedName>
</protein>
<evidence type="ECO:0000256" key="1">
    <source>
        <dbReference type="SAM" id="MobiDB-lite"/>
    </source>
</evidence>
<feature type="region of interest" description="Disordered" evidence="1">
    <location>
        <begin position="28"/>
        <end position="56"/>
    </location>
</feature>
<gene>
    <name evidence="2" type="ORF">HU200_042880</name>
</gene>
<accession>A0A835ECA6</accession>